<protein>
    <submittedName>
        <fullName evidence="1">5 -methylthioadenosine S-adenosylhomocysteine nucleosidase-like isoform X16</fullName>
    </submittedName>
</protein>
<sequence length="309" mass="34345">MSFKSDGYVETPPELNRTLQSLSNINSKPLSWSSKEIQSQLPIDILLITANKDAFIACYSYMKQVQRSSRWKLGMVYFGQFGDGSSQNLRVALMRRGNGSMESHKAVANGVEILRPKVALLVGICETLDLKTAKRGDVVISAKLEIYNMKFKSDNTIEYCGTRPNVGQGMTKLILSAADGWKPPLKDPKSFKVNVHLGALVLSGSNYIENRERLKELKKQIPDALVIENEEIVLLGLYPAAYDLEMEWAIVTGVSNLAGGSNLENVAGLWERFATVVAASIIHNMFKYSVVLEDWPHRRETGSNSNISE</sequence>
<dbReference type="GO" id="GO:0005829">
    <property type="term" value="C:cytosol"/>
    <property type="evidence" value="ECO:0007669"/>
    <property type="project" value="TreeGrafter"/>
</dbReference>
<reference evidence="1" key="1">
    <citation type="submission" date="2020-04" db="EMBL/GenBank/DDBJ databases">
        <authorList>
            <person name="Alioto T."/>
            <person name="Alioto T."/>
            <person name="Gomez Garrido J."/>
        </authorList>
    </citation>
    <scope>NUCLEOTIDE SEQUENCE</scope>
    <source>
        <strain evidence="1">A484AB</strain>
    </source>
</reference>
<dbReference type="GO" id="GO:0008930">
    <property type="term" value="F:methylthioadenosine nucleosidase activity"/>
    <property type="evidence" value="ECO:0007669"/>
    <property type="project" value="TreeGrafter"/>
</dbReference>
<dbReference type="OrthoDB" id="5986232at2759"/>
<evidence type="ECO:0000313" key="1">
    <source>
        <dbReference type="EMBL" id="CAB3984233.1"/>
    </source>
</evidence>
<organism evidence="1 2">
    <name type="scientific">Paramuricea clavata</name>
    <name type="common">Red gorgonian</name>
    <name type="synonym">Violescent sea-whip</name>
    <dbReference type="NCBI Taxonomy" id="317549"/>
    <lineage>
        <taxon>Eukaryota</taxon>
        <taxon>Metazoa</taxon>
        <taxon>Cnidaria</taxon>
        <taxon>Anthozoa</taxon>
        <taxon>Octocorallia</taxon>
        <taxon>Malacalcyonacea</taxon>
        <taxon>Plexauridae</taxon>
        <taxon>Paramuricea</taxon>
    </lineage>
</organism>
<dbReference type="Gene3D" id="3.40.50.1580">
    <property type="entry name" value="Nucleoside phosphorylase domain"/>
    <property type="match status" value="1"/>
</dbReference>
<name>A0A7D9DFH1_PARCT</name>
<dbReference type="PANTHER" id="PTHR46832:SF1">
    <property type="entry name" value="5'-METHYLTHIOADENOSINE_S-ADENOSYLHOMOCYSTEINE NUCLEOSIDASE"/>
    <property type="match status" value="1"/>
</dbReference>
<dbReference type="GO" id="GO:0008782">
    <property type="term" value="F:adenosylhomocysteine nucleosidase activity"/>
    <property type="evidence" value="ECO:0007669"/>
    <property type="project" value="TreeGrafter"/>
</dbReference>
<dbReference type="PANTHER" id="PTHR46832">
    <property type="entry name" value="5'-METHYLTHIOADENOSINE/S-ADENOSYLHOMOCYSTEINE NUCLEOSIDASE"/>
    <property type="match status" value="1"/>
</dbReference>
<evidence type="ECO:0000313" key="2">
    <source>
        <dbReference type="Proteomes" id="UP001152795"/>
    </source>
</evidence>
<dbReference type="SUPFAM" id="SSF53167">
    <property type="entry name" value="Purine and uridine phosphorylases"/>
    <property type="match status" value="1"/>
</dbReference>
<dbReference type="EMBL" id="CACRXK020000711">
    <property type="protein sequence ID" value="CAB3984233.1"/>
    <property type="molecule type" value="Genomic_DNA"/>
</dbReference>
<dbReference type="GO" id="GO:0009116">
    <property type="term" value="P:nucleoside metabolic process"/>
    <property type="evidence" value="ECO:0007669"/>
    <property type="project" value="InterPro"/>
</dbReference>
<dbReference type="InterPro" id="IPR035994">
    <property type="entry name" value="Nucleoside_phosphorylase_sf"/>
</dbReference>
<dbReference type="AlphaFoldDB" id="A0A7D9DFH1"/>
<dbReference type="Proteomes" id="UP001152795">
    <property type="component" value="Unassembled WGS sequence"/>
</dbReference>
<keyword evidence="2" id="KW-1185">Reference proteome</keyword>
<comment type="caution">
    <text evidence="1">The sequence shown here is derived from an EMBL/GenBank/DDBJ whole genome shotgun (WGS) entry which is preliminary data.</text>
</comment>
<proteinExistence type="predicted"/>
<gene>
    <name evidence="1" type="ORF">PACLA_8A034286</name>
</gene>
<dbReference type="GO" id="GO:0019284">
    <property type="term" value="P:L-methionine salvage from S-adenosylmethionine"/>
    <property type="evidence" value="ECO:0007669"/>
    <property type="project" value="TreeGrafter"/>
</dbReference>
<accession>A0A7D9DFH1</accession>